<name>A0A1H6H0F7_CHRCI</name>
<reference evidence="1 2" key="1">
    <citation type="submission" date="2016-10" db="EMBL/GenBank/DDBJ databases">
        <authorList>
            <person name="de Groot N.N."/>
        </authorList>
    </citation>
    <scope>NUCLEOTIDE SEQUENCE [LARGE SCALE GENOMIC DNA]</scope>
    <source>
        <strain evidence="1 2">DSM 23031</strain>
    </source>
</reference>
<sequence length="56" mass="6175">MAIIKTATNLRITVKDSYHLSVGKKVEKIAKKINVEAQKGNLILASNKKIMSHGNK</sequence>
<dbReference type="EMBL" id="FNWQ01000001">
    <property type="protein sequence ID" value="SEH29131.1"/>
    <property type="molecule type" value="Genomic_DNA"/>
</dbReference>
<dbReference type="Proteomes" id="UP000198561">
    <property type="component" value="Unassembled WGS sequence"/>
</dbReference>
<dbReference type="STRING" id="680127.SAMN05421593_0906"/>
<gene>
    <name evidence="1" type="ORF">SAMN05421593_0906</name>
</gene>
<dbReference type="RefSeq" id="WP_167358369.1">
    <property type="nucleotide sequence ID" value="NZ_FNWQ01000001.1"/>
</dbReference>
<dbReference type="AlphaFoldDB" id="A0A1H6H0F7"/>
<organism evidence="1 2">
    <name type="scientific">Chryseobacterium culicis</name>
    <dbReference type="NCBI Taxonomy" id="680127"/>
    <lineage>
        <taxon>Bacteria</taxon>
        <taxon>Pseudomonadati</taxon>
        <taxon>Bacteroidota</taxon>
        <taxon>Flavobacteriia</taxon>
        <taxon>Flavobacteriales</taxon>
        <taxon>Weeksellaceae</taxon>
        <taxon>Chryseobacterium group</taxon>
        <taxon>Chryseobacterium</taxon>
    </lineage>
</organism>
<evidence type="ECO:0000313" key="1">
    <source>
        <dbReference type="EMBL" id="SEH29131.1"/>
    </source>
</evidence>
<proteinExistence type="predicted"/>
<evidence type="ECO:0000313" key="2">
    <source>
        <dbReference type="Proteomes" id="UP000198561"/>
    </source>
</evidence>
<protein>
    <submittedName>
        <fullName evidence="1">Uncharacterized protein</fullName>
    </submittedName>
</protein>
<accession>A0A1H6H0F7</accession>